<sequence length="126" mass="14226">MRTESLYPLIQVEDVESTARFYETHLGMARIFSSDWYVQLRATADHPFEIALIRYDHDSIPTQGQVLTKGMVLSFYVADVDAEHARFQVDGVPVVQALRSEVFGQRHFIAADPNGLLLDIITSIEG</sequence>
<evidence type="ECO:0000313" key="3">
    <source>
        <dbReference type="Proteomes" id="UP001217476"/>
    </source>
</evidence>
<gene>
    <name evidence="2" type="ORF">P0Y65_17905</name>
</gene>
<dbReference type="InterPro" id="IPR037523">
    <property type="entry name" value="VOC_core"/>
</dbReference>
<protein>
    <submittedName>
        <fullName evidence="2">VOC family protein</fullName>
    </submittedName>
</protein>
<dbReference type="Gene3D" id="3.30.720.110">
    <property type="match status" value="1"/>
</dbReference>
<dbReference type="InterPro" id="IPR004360">
    <property type="entry name" value="Glyas_Fos-R_dOase_dom"/>
</dbReference>
<name>A0AAJ5VUX5_9HYPH</name>
<dbReference type="Proteomes" id="UP001217476">
    <property type="component" value="Chromosome"/>
</dbReference>
<accession>A0AAJ5VUX5</accession>
<dbReference type="PROSITE" id="PS51819">
    <property type="entry name" value="VOC"/>
    <property type="match status" value="1"/>
</dbReference>
<reference evidence="2" key="1">
    <citation type="submission" date="2023-03" db="EMBL/GenBank/DDBJ databases">
        <title>Andean soil-derived lignocellulolytic bacterial consortium as a source of novel taxa and putative plastic-active enzymes.</title>
        <authorList>
            <person name="Diaz-Garcia L."/>
            <person name="Chuvochina M."/>
            <person name="Feuerriegel G."/>
            <person name="Bunk B."/>
            <person name="Sproer C."/>
            <person name="Streit W.R."/>
            <person name="Rodriguez L.M."/>
            <person name="Overmann J."/>
            <person name="Jimenez D.J."/>
        </authorList>
    </citation>
    <scope>NUCLEOTIDE SEQUENCE</scope>
    <source>
        <strain evidence="2">MAG 4196</strain>
    </source>
</reference>
<evidence type="ECO:0000259" key="1">
    <source>
        <dbReference type="PROSITE" id="PS51819"/>
    </source>
</evidence>
<dbReference type="Pfam" id="PF00903">
    <property type="entry name" value="Glyoxalase"/>
    <property type="match status" value="1"/>
</dbReference>
<dbReference type="InterPro" id="IPR029068">
    <property type="entry name" value="Glyas_Bleomycin-R_OHBP_Dase"/>
</dbReference>
<dbReference type="SUPFAM" id="SSF54593">
    <property type="entry name" value="Glyoxalase/Bleomycin resistance protein/Dihydroxybiphenyl dioxygenase"/>
    <property type="match status" value="1"/>
</dbReference>
<dbReference type="EMBL" id="CP119312">
    <property type="protein sequence ID" value="WEK04037.1"/>
    <property type="molecule type" value="Genomic_DNA"/>
</dbReference>
<dbReference type="Gene3D" id="3.30.720.120">
    <property type="match status" value="1"/>
</dbReference>
<proteinExistence type="predicted"/>
<feature type="domain" description="VOC" evidence="1">
    <location>
        <begin position="4"/>
        <end position="123"/>
    </location>
</feature>
<organism evidence="2 3">
    <name type="scientific">Candidatus Devosia phytovorans</name>
    <dbReference type="NCBI Taxonomy" id="3121372"/>
    <lineage>
        <taxon>Bacteria</taxon>
        <taxon>Pseudomonadati</taxon>
        <taxon>Pseudomonadota</taxon>
        <taxon>Alphaproteobacteria</taxon>
        <taxon>Hyphomicrobiales</taxon>
        <taxon>Devosiaceae</taxon>
        <taxon>Devosia</taxon>
    </lineage>
</organism>
<dbReference type="AlphaFoldDB" id="A0AAJ5VUX5"/>
<evidence type="ECO:0000313" key="2">
    <source>
        <dbReference type="EMBL" id="WEK04037.1"/>
    </source>
</evidence>